<name>A0A0E0M673_ORYPU</name>
<evidence type="ECO:0000313" key="2">
    <source>
        <dbReference type="Proteomes" id="UP000026962"/>
    </source>
</evidence>
<proteinExistence type="predicted"/>
<dbReference type="EnsemblPlants" id="OPUNC10G04180.1">
    <property type="protein sequence ID" value="OPUNC10G04180.1"/>
    <property type="gene ID" value="OPUNC10G04180"/>
</dbReference>
<organism evidence="1">
    <name type="scientific">Oryza punctata</name>
    <name type="common">Red rice</name>
    <dbReference type="NCBI Taxonomy" id="4537"/>
    <lineage>
        <taxon>Eukaryota</taxon>
        <taxon>Viridiplantae</taxon>
        <taxon>Streptophyta</taxon>
        <taxon>Embryophyta</taxon>
        <taxon>Tracheophyta</taxon>
        <taxon>Spermatophyta</taxon>
        <taxon>Magnoliopsida</taxon>
        <taxon>Liliopsida</taxon>
        <taxon>Poales</taxon>
        <taxon>Poaceae</taxon>
        <taxon>BOP clade</taxon>
        <taxon>Oryzoideae</taxon>
        <taxon>Oryzeae</taxon>
        <taxon>Oryzinae</taxon>
        <taxon>Oryza</taxon>
    </lineage>
</organism>
<keyword evidence="2" id="KW-1185">Reference proteome</keyword>
<dbReference type="Proteomes" id="UP000026962">
    <property type="component" value="Chromosome 10"/>
</dbReference>
<dbReference type="STRING" id="4537.A0A0E0M673"/>
<dbReference type="AlphaFoldDB" id="A0A0E0M673"/>
<dbReference type="Gramene" id="OPUNC10G04180.1">
    <property type="protein sequence ID" value="OPUNC10G04180.1"/>
    <property type="gene ID" value="OPUNC10G04180"/>
</dbReference>
<reference evidence="1" key="2">
    <citation type="submission" date="2018-05" db="EMBL/GenBank/DDBJ databases">
        <title>OpunRS2 (Oryza punctata Reference Sequence Version 2).</title>
        <authorList>
            <person name="Zhang J."/>
            <person name="Kudrna D."/>
            <person name="Lee S."/>
            <person name="Talag J."/>
            <person name="Welchert J."/>
            <person name="Wing R.A."/>
        </authorList>
    </citation>
    <scope>NUCLEOTIDE SEQUENCE [LARGE SCALE GENOMIC DNA]</scope>
</reference>
<evidence type="ECO:0000313" key="1">
    <source>
        <dbReference type="EnsemblPlants" id="OPUNC10G04180.1"/>
    </source>
</evidence>
<protein>
    <submittedName>
        <fullName evidence="1">Uncharacterized protein</fullName>
    </submittedName>
</protein>
<sequence length="127" mass="14115">MVAAVAAPLPGVVAVASLPLPDVEPMAVLSVLAADIIAHLENNNVDIKNHVQMLKRNIHITVDMSTDRIARNDIWQSLHISSIIWFILVPVSYTGDLICEVLPDWYIERRLSTITFDNCSTNDNLIK</sequence>
<accession>A0A0E0M673</accession>
<reference evidence="1" key="1">
    <citation type="submission" date="2015-04" db="UniProtKB">
        <authorList>
            <consortium name="EnsemblPlants"/>
        </authorList>
    </citation>
    <scope>IDENTIFICATION</scope>
</reference>
<dbReference type="HOGENOM" id="CLU_1974118_0_0_1"/>